<feature type="transmembrane region" description="Helical" evidence="11">
    <location>
        <begin position="24"/>
        <end position="46"/>
    </location>
</feature>
<evidence type="ECO:0000256" key="4">
    <source>
        <dbReference type="ARBA" id="ARBA00022960"/>
    </source>
</evidence>
<evidence type="ECO:0000256" key="6">
    <source>
        <dbReference type="ARBA" id="ARBA00023316"/>
    </source>
</evidence>
<dbReference type="AlphaFoldDB" id="A0A3D9XH44"/>
<dbReference type="GO" id="GO:0009002">
    <property type="term" value="F:serine-type D-Ala-D-Ala carboxypeptidase activity"/>
    <property type="evidence" value="ECO:0007669"/>
    <property type="project" value="InterPro"/>
</dbReference>
<evidence type="ECO:0000256" key="1">
    <source>
        <dbReference type="ARBA" id="ARBA00007164"/>
    </source>
</evidence>
<keyword evidence="3" id="KW-0378">Hydrolase</keyword>
<feature type="domain" description="Peptidase S11 D-alanyl-D-alanine carboxypeptidase A N-terminal" evidence="12">
    <location>
        <begin position="42"/>
        <end position="259"/>
    </location>
</feature>
<accession>A0A3D9XH44</accession>
<dbReference type="InterPro" id="IPR012338">
    <property type="entry name" value="Beta-lactam/transpept-like"/>
</dbReference>
<protein>
    <submittedName>
        <fullName evidence="13">D-alanyl-D-alanine carboxypeptidase</fullName>
    </submittedName>
</protein>
<evidence type="ECO:0000313" key="13">
    <source>
        <dbReference type="EMBL" id="REF68888.1"/>
    </source>
</evidence>
<evidence type="ECO:0000256" key="7">
    <source>
        <dbReference type="PIRSR" id="PIRSR618044-1"/>
    </source>
</evidence>
<feature type="active site" evidence="7">
    <location>
        <position position="127"/>
    </location>
</feature>
<reference evidence="13 14" key="1">
    <citation type="submission" date="2018-08" db="EMBL/GenBank/DDBJ databases">
        <title>Genomic Encyclopedia of Archaeal and Bacterial Type Strains, Phase II (KMG-II): from individual species to whole genera.</title>
        <authorList>
            <person name="Goeker M."/>
        </authorList>
    </citation>
    <scope>NUCLEOTIDE SEQUENCE [LARGE SCALE GENOMIC DNA]</scope>
    <source>
        <strain evidence="13 14">DSM 17099</strain>
    </source>
</reference>
<organism evidence="13 14">
    <name type="scientific">Paracoccus versutus</name>
    <name type="common">Thiobacillus versutus</name>
    <dbReference type="NCBI Taxonomy" id="34007"/>
    <lineage>
        <taxon>Bacteria</taxon>
        <taxon>Pseudomonadati</taxon>
        <taxon>Pseudomonadota</taxon>
        <taxon>Alphaproteobacteria</taxon>
        <taxon>Rhodobacterales</taxon>
        <taxon>Paracoccaceae</taxon>
        <taxon>Paracoccus</taxon>
    </lineage>
</organism>
<keyword evidence="4" id="KW-0133">Cell shape</keyword>
<dbReference type="PANTHER" id="PTHR21581:SF6">
    <property type="entry name" value="TRAFFICKING PROTEIN PARTICLE COMPLEX SUBUNIT 12"/>
    <property type="match status" value="1"/>
</dbReference>
<comment type="similarity">
    <text evidence="1 9">Belongs to the peptidase S11 family.</text>
</comment>
<feature type="region of interest" description="Disordered" evidence="10">
    <location>
        <begin position="353"/>
        <end position="433"/>
    </location>
</feature>
<comment type="caution">
    <text evidence="13">The sequence shown here is derived from an EMBL/GenBank/DDBJ whole genome shotgun (WGS) entry which is preliminary data.</text>
</comment>
<dbReference type="Pfam" id="PF00768">
    <property type="entry name" value="Peptidase_S11"/>
    <property type="match status" value="1"/>
</dbReference>
<evidence type="ECO:0000256" key="5">
    <source>
        <dbReference type="ARBA" id="ARBA00022984"/>
    </source>
</evidence>
<keyword evidence="11" id="KW-1133">Transmembrane helix</keyword>
<keyword evidence="11" id="KW-0472">Membrane</keyword>
<evidence type="ECO:0000313" key="14">
    <source>
        <dbReference type="Proteomes" id="UP000256941"/>
    </source>
</evidence>
<evidence type="ECO:0000256" key="9">
    <source>
        <dbReference type="RuleBase" id="RU004016"/>
    </source>
</evidence>
<name>A0A3D9XH44_PARVE</name>
<feature type="binding site" evidence="8">
    <location>
        <position position="230"/>
    </location>
    <ligand>
        <name>substrate</name>
    </ligand>
</feature>
<feature type="active site" description="Proton acceptor" evidence="7">
    <location>
        <position position="70"/>
    </location>
</feature>
<evidence type="ECO:0000256" key="8">
    <source>
        <dbReference type="PIRSR" id="PIRSR618044-2"/>
    </source>
</evidence>
<keyword evidence="5" id="KW-0573">Peptidoglycan synthesis</keyword>
<feature type="active site" description="Proton acceptor" evidence="7">
    <location>
        <position position="67"/>
    </location>
</feature>
<gene>
    <name evidence="13" type="ORF">BDD41_3971</name>
</gene>
<evidence type="ECO:0000259" key="12">
    <source>
        <dbReference type="Pfam" id="PF00768"/>
    </source>
</evidence>
<dbReference type="GO" id="GO:0071555">
    <property type="term" value="P:cell wall organization"/>
    <property type="evidence" value="ECO:0007669"/>
    <property type="project" value="UniProtKB-KW"/>
</dbReference>
<dbReference type="PRINTS" id="PR00725">
    <property type="entry name" value="DADACBPTASE1"/>
</dbReference>
<dbReference type="PANTHER" id="PTHR21581">
    <property type="entry name" value="D-ALANYL-D-ALANINE CARBOXYPEPTIDASE"/>
    <property type="match status" value="1"/>
</dbReference>
<keyword evidence="13" id="KW-0121">Carboxypeptidase</keyword>
<dbReference type="InterPro" id="IPR001967">
    <property type="entry name" value="Peptidase_S11_N"/>
</dbReference>
<dbReference type="InterPro" id="IPR018044">
    <property type="entry name" value="Peptidase_S11"/>
</dbReference>
<dbReference type="GO" id="GO:0008360">
    <property type="term" value="P:regulation of cell shape"/>
    <property type="evidence" value="ECO:0007669"/>
    <property type="project" value="UniProtKB-KW"/>
</dbReference>
<dbReference type="GO" id="GO:0009252">
    <property type="term" value="P:peptidoglycan biosynthetic process"/>
    <property type="evidence" value="ECO:0007669"/>
    <property type="project" value="UniProtKB-KW"/>
</dbReference>
<dbReference type="Gene3D" id="3.40.710.10">
    <property type="entry name" value="DD-peptidase/beta-lactamase superfamily"/>
    <property type="match status" value="1"/>
</dbReference>
<feature type="compositionally biased region" description="Low complexity" evidence="10">
    <location>
        <begin position="405"/>
        <end position="415"/>
    </location>
</feature>
<evidence type="ECO:0000256" key="10">
    <source>
        <dbReference type="SAM" id="MobiDB-lite"/>
    </source>
</evidence>
<dbReference type="SUPFAM" id="SSF56601">
    <property type="entry name" value="beta-lactamase/transpeptidase-like"/>
    <property type="match status" value="1"/>
</dbReference>
<sequence>MNGPSEAEETGTVSRITRKVRLGLMILFAWALPMAVAAAPFAAFVMDARTGQEIYAQNADTRLHPASLTKMMTLYMAFSAVERGQVRLDSKFLVSSHAAAQPPSRLGLKPGQRIELRYLIRAAAVKSANDAATVIGEGLAGSEAKFAAQMTQMARALGMRNTHFRNANGLTAEGHYSTARDMTVLGRRLFYDFPQYYSIFSRRSADAGIATVASTNKRFLDSYEGADGIKTGYTRAAGFNLTASAKRGSKRIIATVLGGTSTAHRNQVMAQLLDAGFGKAPTRVREVKPAPPQLVAEKKVRRTVQVARTEPQQATTVRLASSDRPVARASTVAVVTPAAISAAVSRAQAAAAPAPARSGSSLAASARPARKPGTGQFANVATDPELLARAARPEARPEEGDASEPAAVPVNAVRPAPAPRDDRSAGLSAPAAGSPSLFVQATQPQPESMALLASPAPAQRSETIILASLDPEEDAAPAPTEIVARGSDSGGKGWGVSLGLFRSQYEAEQMLLKTALQESGALGSALSRVANTKRGFEANFVGMNRETAELACGRIAARQQSCRVLGP</sequence>
<evidence type="ECO:0000256" key="2">
    <source>
        <dbReference type="ARBA" id="ARBA00022729"/>
    </source>
</evidence>
<dbReference type="GO" id="GO:0006508">
    <property type="term" value="P:proteolysis"/>
    <property type="evidence" value="ECO:0007669"/>
    <property type="project" value="InterPro"/>
</dbReference>
<dbReference type="Proteomes" id="UP000256941">
    <property type="component" value="Unassembled WGS sequence"/>
</dbReference>
<evidence type="ECO:0000256" key="11">
    <source>
        <dbReference type="SAM" id="Phobius"/>
    </source>
</evidence>
<keyword evidence="6" id="KW-0961">Cell wall biogenesis/degradation</keyword>
<keyword evidence="2" id="KW-0732">Signal</keyword>
<proteinExistence type="inferred from homology"/>
<keyword evidence="11" id="KW-0812">Transmembrane</keyword>
<dbReference type="EMBL" id="QTUJ01000003">
    <property type="protein sequence ID" value="REF68888.1"/>
    <property type="molecule type" value="Genomic_DNA"/>
</dbReference>
<keyword evidence="13" id="KW-0645">Protease</keyword>
<feature type="compositionally biased region" description="Low complexity" evidence="10">
    <location>
        <begin position="353"/>
        <end position="367"/>
    </location>
</feature>
<evidence type="ECO:0000256" key="3">
    <source>
        <dbReference type="ARBA" id="ARBA00022801"/>
    </source>
</evidence>